<dbReference type="InterPro" id="IPR039255">
    <property type="entry name" value="YceD_bac"/>
</dbReference>
<dbReference type="AlphaFoldDB" id="W0DMG5"/>
<evidence type="ECO:0000313" key="6">
    <source>
        <dbReference type="EMBL" id="AHE98163.1"/>
    </source>
</evidence>
<dbReference type="HOGENOM" id="CLU_094127_1_0_6"/>
<dbReference type="RefSeq" id="WP_006747712.1">
    <property type="nucleotide sequence ID" value="NZ_CP007029.1"/>
</dbReference>
<evidence type="ECO:0000256" key="5">
    <source>
        <dbReference type="ARBA" id="ARBA00031841"/>
    </source>
</evidence>
<sequence>MSRIPVSLDPFLPRALNQRWEGEYSAKDLPRVAAAAEGAEVAVHAELTIVQGALGEIRLRGTIEGSVGQQCQRCLQPMRWQFRLAPDVALVRSGARAADLGADEEAVEVEADGLLRPAGFVEDEILLAWPFSPRHEGCSAGRAREFEPGAVSAEESPFAVLKGMRKGS</sequence>
<dbReference type="OrthoDB" id="9786771at2"/>
<keyword evidence="4" id="KW-0690">Ribosome biogenesis</keyword>
<dbReference type="STRING" id="713585.THITH_07670"/>
<accession>W0DMG5</accession>
<dbReference type="PANTHER" id="PTHR38099">
    <property type="entry name" value="LARGE RIBOSOMAL RNA SUBUNIT ACCUMULATION PROTEIN YCED"/>
    <property type="match status" value="1"/>
</dbReference>
<reference evidence="6 7" key="1">
    <citation type="submission" date="2013-12" db="EMBL/GenBank/DDBJ databases">
        <authorList>
            <consortium name="DOE Joint Genome Institute"/>
            <person name="Muyzer G."/>
            <person name="Huntemann M."/>
            <person name="Han J."/>
            <person name="Chen A."/>
            <person name="Kyrpides N."/>
            <person name="Mavromatis K."/>
            <person name="Markowitz V."/>
            <person name="Palaniappan K."/>
            <person name="Ivanova N."/>
            <person name="Schaumberg A."/>
            <person name="Pati A."/>
            <person name="Liolios K."/>
            <person name="Nordberg H.P."/>
            <person name="Cantor M.N."/>
            <person name="Hua S.X."/>
            <person name="Woyke T."/>
        </authorList>
    </citation>
    <scope>NUCLEOTIDE SEQUENCE [LARGE SCALE GENOMIC DNA]</scope>
    <source>
        <strain evidence="6 7">ARh 1</strain>
    </source>
</reference>
<evidence type="ECO:0000256" key="1">
    <source>
        <dbReference type="ARBA" id="ARBA00002868"/>
    </source>
</evidence>
<dbReference type="Proteomes" id="UP000005289">
    <property type="component" value="Chromosome"/>
</dbReference>
<dbReference type="KEGG" id="tti:THITH_07670"/>
<proteinExistence type="inferred from homology"/>
<dbReference type="Pfam" id="PF02620">
    <property type="entry name" value="YceD"/>
    <property type="match status" value="1"/>
</dbReference>
<gene>
    <name evidence="6" type="ORF">THITH_07670</name>
</gene>
<evidence type="ECO:0000256" key="3">
    <source>
        <dbReference type="ARBA" id="ARBA00015716"/>
    </source>
</evidence>
<dbReference type="GO" id="GO:0042254">
    <property type="term" value="P:ribosome biogenesis"/>
    <property type="evidence" value="ECO:0007669"/>
    <property type="project" value="UniProtKB-KW"/>
</dbReference>
<comment type="similarity">
    <text evidence="2">Belongs to the DUF177 domain family.</text>
</comment>
<protein>
    <recommendedName>
        <fullName evidence="3">Large ribosomal RNA subunit accumulation protein YceD</fullName>
    </recommendedName>
    <alternativeName>
        <fullName evidence="5">23S rRNA accumulation protein YceD</fullName>
    </alternativeName>
</protein>
<evidence type="ECO:0000256" key="4">
    <source>
        <dbReference type="ARBA" id="ARBA00022517"/>
    </source>
</evidence>
<evidence type="ECO:0000256" key="2">
    <source>
        <dbReference type="ARBA" id="ARBA00010740"/>
    </source>
</evidence>
<comment type="function">
    <text evidence="1">Plays a role in synthesis, processing and/or stability of 23S rRNA.</text>
</comment>
<organism evidence="6 7">
    <name type="scientific">Thioalkalivibrio paradoxus ARh 1</name>
    <dbReference type="NCBI Taxonomy" id="713585"/>
    <lineage>
        <taxon>Bacteria</taxon>
        <taxon>Pseudomonadati</taxon>
        <taxon>Pseudomonadota</taxon>
        <taxon>Gammaproteobacteria</taxon>
        <taxon>Chromatiales</taxon>
        <taxon>Ectothiorhodospiraceae</taxon>
        <taxon>Thioalkalivibrio</taxon>
    </lineage>
</organism>
<dbReference type="GO" id="GO:0005829">
    <property type="term" value="C:cytosol"/>
    <property type="evidence" value="ECO:0007669"/>
    <property type="project" value="TreeGrafter"/>
</dbReference>
<dbReference type="InterPro" id="IPR003772">
    <property type="entry name" value="YceD"/>
</dbReference>
<dbReference type="EMBL" id="CP007029">
    <property type="protein sequence ID" value="AHE98163.1"/>
    <property type="molecule type" value="Genomic_DNA"/>
</dbReference>
<name>W0DMG5_9GAMM</name>
<dbReference type="PANTHER" id="PTHR38099:SF1">
    <property type="entry name" value="LARGE RIBOSOMAL RNA SUBUNIT ACCUMULATION PROTEIN YCED"/>
    <property type="match status" value="1"/>
</dbReference>
<keyword evidence="7" id="KW-1185">Reference proteome</keyword>
<evidence type="ECO:0000313" key="7">
    <source>
        <dbReference type="Proteomes" id="UP000005289"/>
    </source>
</evidence>